<dbReference type="Proteomes" id="UP000249464">
    <property type="component" value="Unassembled WGS sequence"/>
</dbReference>
<dbReference type="STRING" id="796604.A0A2X0MNP2"/>
<gene>
    <name evidence="21" type="primary">BQ5605_C020g09157</name>
    <name evidence="21" type="ORF">BQ5605_C020G09157</name>
</gene>
<dbReference type="CDD" id="cd06174">
    <property type="entry name" value="MFS"/>
    <property type="match status" value="1"/>
</dbReference>
<keyword evidence="22" id="KW-1185">Reference proteome</keyword>
<keyword evidence="20" id="KW-0812">Transmembrane</keyword>
<comment type="subunit">
    <text evidence="18">Homodimer. Interacts with lysosomal protein GLMP (via lumenal domain); the interaction starts while both proteins are still in the endoplasmic reticulum and is required for stabilization of MFSD1 in lysosomes but has no direct effect on its targeting to lysosomes or transporter activity.</text>
</comment>
<evidence type="ECO:0000256" key="12">
    <source>
        <dbReference type="ARBA" id="ARBA00044912"/>
    </source>
</evidence>
<keyword evidence="20" id="KW-1133">Transmembrane helix</keyword>
<evidence type="ECO:0000256" key="10">
    <source>
        <dbReference type="ARBA" id="ARBA00044900"/>
    </source>
</evidence>
<name>A0A2X0MNP2_9BASI</name>
<evidence type="ECO:0000256" key="13">
    <source>
        <dbReference type="ARBA" id="ARBA00044919"/>
    </source>
</evidence>
<comment type="catalytic activity">
    <reaction evidence="13">
        <text>L-alanyl-L-lysine(out) = L-alanyl-L-lysine(in)</text>
        <dbReference type="Rhea" id="RHEA:79415"/>
        <dbReference type="ChEBI" id="CHEBI:192470"/>
    </reaction>
</comment>
<evidence type="ECO:0000313" key="21">
    <source>
        <dbReference type="EMBL" id="SGZ18001.1"/>
    </source>
</evidence>
<comment type="subcellular location">
    <subcellularLocation>
        <location evidence="1">Membrane</location>
        <topology evidence="1">Multi-pass membrane protein</topology>
    </subcellularLocation>
</comment>
<evidence type="ECO:0000256" key="3">
    <source>
        <dbReference type="ARBA" id="ARBA00044878"/>
    </source>
</evidence>
<evidence type="ECO:0000256" key="4">
    <source>
        <dbReference type="ARBA" id="ARBA00044881"/>
    </source>
</evidence>
<evidence type="ECO:0000256" key="15">
    <source>
        <dbReference type="ARBA" id="ARBA00044985"/>
    </source>
</evidence>
<feature type="transmembrane region" description="Helical" evidence="20">
    <location>
        <begin position="226"/>
        <end position="247"/>
    </location>
</feature>
<feature type="region of interest" description="Disordered" evidence="19">
    <location>
        <begin position="25"/>
        <end position="47"/>
    </location>
</feature>
<proteinExistence type="predicted"/>
<comment type="catalytic activity">
    <reaction evidence="2">
        <text>L-lysyl-L-alanine(out) = L-lysyl-L-alanine(in)</text>
        <dbReference type="Rhea" id="RHEA:79399"/>
        <dbReference type="ChEBI" id="CHEBI:229954"/>
    </reaction>
</comment>
<feature type="transmembrane region" description="Helical" evidence="20">
    <location>
        <begin position="442"/>
        <end position="467"/>
    </location>
</feature>
<comment type="catalytic activity">
    <reaction evidence="14">
        <text>L-lysyl-glycine(out) = L-lysyl-glycine(in)</text>
        <dbReference type="Rhea" id="RHEA:79407"/>
        <dbReference type="ChEBI" id="CHEBI:191202"/>
    </reaction>
</comment>
<feature type="transmembrane region" description="Helical" evidence="20">
    <location>
        <begin position="267"/>
        <end position="285"/>
    </location>
</feature>
<reference evidence="21 22" key="1">
    <citation type="submission" date="2016-11" db="EMBL/GenBank/DDBJ databases">
        <authorList>
            <person name="Jaros S."/>
            <person name="Januszkiewicz K."/>
            <person name="Wedrychowicz H."/>
        </authorList>
    </citation>
    <scope>NUCLEOTIDE SEQUENCE [LARGE SCALE GENOMIC DNA]</scope>
</reference>
<dbReference type="InterPro" id="IPR036259">
    <property type="entry name" value="MFS_trans_sf"/>
</dbReference>
<feature type="transmembrane region" description="Helical" evidence="20">
    <location>
        <begin position="544"/>
        <end position="566"/>
    </location>
</feature>
<dbReference type="InterPro" id="IPR011701">
    <property type="entry name" value="MFS"/>
</dbReference>
<feature type="transmembrane region" description="Helical" evidence="20">
    <location>
        <begin position="648"/>
        <end position="670"/>
    </location>
</feature>
<feature type="transmembrane region" description="Helical" evidence="20">
    <location>
        <begin position="297"/>
        <end position="317"/>
    </location>
</feature>
<evidence type="ECO:0000256" key="8">
    <source>
        <dbReference type="ARBA" id="ARBA00044898"/>
    </source>
</evidence>
<evidence type="ECO:0000256" key="17">
    <source>
        <dbReference type="ARBA" id="ARBA00045709"/>
    </source>
</evidence>
<dbReference type="PANTHER" id="PTHR23512">
    <property type="entry name" value="MAJOR FACILITATOR SUPERFAMILY DOMAIN-CONTAINING PROTEIN 1"/>
    <property type="match status" value="1"/>
</dbReference>
<comment type="catalytic activity">
    <reaction evidence="6">
        <text>L-lysyl-L-alpha-amino acid(out) = L-lysyl-L-alpha-amino acid(in)</text>
        <dbReference type="Rhea" id="RHEA:79387"/>
        <dbReference type="ChEBI" id="CHEBI:229965"/>
    </reaction>
</comment>
<evidence type="ECO:0000256" key="5">
    <source>
        <dbReference type="ARBA" id="ARBA00044884"/>
    </source>
</evidence>
<evidence type="ECO:0000256" key="6">
    <source>
        <dbReference type="ARBA" id="ARBA00044891"/>
    </source>
</evidence>
<evidence type="ECO:0000256" key="14">
    <source>
        <dbReference type="ARBA" id="ARBA00044924"/>
    </source>
</evidence>
<evidence type="ECO:0000256" key="1">
    <source>
        <dbReference type="ARBA" id="ARBA00004141"/>
    </source>
</evidence>
<dbReference type="Gene3D" id="1.20.1250.20">
    <property type="entry name" value="MFS general substrate transporter like domains"/>
    <property type="match status" value="1"/>
</dbReference>
<dbReference type="InterPro" id="IPR052187">
    <property type="entry name" value="MFSD1"/>
</dbReference>
<comment type="function">
    <text evidence="17">Lysosomal dipeptide uniporter that selectively exports lysine, arginine or histidine-containing dipeptides with a net positive charge from the lysosome lumen into the cytosol. Could play a role in a specific type of protein O-glycosylation indirectly regulating macrophages migration and tissue invasion. Also essential for liver homeostasis.</text>
</comment>
<sequence length="671" mass="72897">MQRRHHRPGLSTDWDLEDDLELSLTVGDHLTPGDHRGTTPQPLDDEEALRTGDVWVGDEDEDEVPRVRGLLSAPADGTSLAQQERIRRILLALACLLAIGSHYGAYLLGPLKHSLKTSEGNFSCESRLTLHLRLHGFMHSGAAAMWGWAVSQHSVIDSAGALHSTLKALISSFELSNTITPLISGLLVPKFGAARVGLFSTAIVLCGLLLVVYGQLDDGEGGGVRSIGTMISGLLVFGLGLAPIAVVQESIILRHNTSNSTTMARTVAIGLLLGKFSAFLASITAQPLSKISPRLPFIIATFLAMFSFLCCLFYSIVERTLPAADPRDQLKDDHGRWVPLSEPYLFGDLFWFYIAVCFLAGGWYSTIHLSTSLLMSIYQITESQAASSASQILFSSTLLYPVIGWALDRRPSILARLYMAVPLSISATYIILLSLTSVVPHYLALTPSAIGIGGGPLLLVVVVPRIVERQYVIFSMLVRSHLFRLIADCSPFHSQTSTALGLHKSLEMAGAVISQTITAAILSTPHSAFESPKVTGADKDRASALFAVSLLLLFCELQLGVIIWWWTSLARFERDRSEDDHRGVEYGLVPTVEENLAPVDTDRIKSENELHPELEDHEAPSLLPPISCHSEGARKGSASAAETRRGVWALRISLLVVAISWVAFGGNLVWG</sequence>
<dbReference type="EMBL" id="FQNC01000082">
    <property type="protein sequence ID" value="SGZ18001.1"/>
    <property type="molecule type" value="Genomic_DNA"/>
</dbReference>
<evidence type="ECO:0000256" key="19">
    <source>
        <dbReference type="SAM" id="MobiDB-lite"/>
    </source>
</evidence>
<comment type="catalytic activity">
    <reaction evidence="9">
        <text>L-arginyl-L-alpha-amino acid(out) = L-arginyl-L-alpha-amino acid(in)</text>
        <dbReference type="Rhea" id="RHEA:79371"/>
        <dbReference type="ChEBI" id="CHEBI:84315"/>
    </reaction>
</comment>
<evidence type="ECO:0000256" key="18">
    <source>
        <dbReference type="ARBA" id="ARBA00046376"/>
    </source>
</evidence>
<feature type="transmembrane region" description="Helical" evidence="20">
    <location>
        <begin position="196"/>
        <end position="214"/>
    </location>
</feature>
<comment type="catalytic activity">
    <reaction evidence="3">
        <text>L-histidyl-glycine(out) = L-histidyl-glycine(in)</text>
        <dbReference type="Rhea" id="RHEA:79395"/>
        <dbReference type="ChEBI" id="CHEBI:229957"/>
    </reaction>
</comment>
<dbReference type="PANTHER" id="PTHR23512:SF12">
    <property type="entry name" value="TRANSPORTER, PUTATIVE (AFU_ORTHOLOGUE AFUA_4G00260)-RELATED"/>
    <property type="match status" value="1"/>
</dbReference>
<evidence type="ECO:0000256" key="9">
    <source>
        <dbReference type="ARBA" id="ARBA00044899"/>
    </source>
</evidence>
<evidence type="ECO:0000256" key="2">
    <source>
        <dbReference type="ARBA" id="ARBA00044876"/>
    </source>
</evidence>
<accession>A0A2X0MNP2</accession>
<comment type="catalytic activity">
    <reaction evidence="5">
        <text>L-alpha-aminoacyl-L-histidine(out) = L-alpha-aminoacyl-L-histidine(in)</text>
        <dbReference type="Rhea" id="RHEA:79375"/>
        <dbReference type="ChEBI" id="CHEBI:229967"/>
    </reaction>
</comment>
<feature type="transmembrane region" description="Helical" evidence="20">
    <location>
        <begin position="413"/>
        <end position="435"/>
    </location>
</feature>
<keyword evidence="20" id="KW-0472">Membrane</keyword>
<protein>
    <recommendedName>
        <fullName evidence="15">Lysosomal dipeptide transporter MFSD1</fullName>
    </recommendedName>
    <alternativeName>
        <fullName evidence="16">Major facilitator superfamily domain-containing protein 1</fullName>
    </alternativeName>
</protein>
<evidence type="ECO:0000313" key="22">
    <source>
        <dbReference type="Proteomes" id="UP000249464"/>
    </source>
</evidence>
<evidence type="ECO:0000256" key="11">
    <source>
        <dbReference type="ARBA" id="ARBA00044903"/>
    </source>
</evidence>
<comment type="catalytic activity">
    <reaction evidence="7">
        <text>L-alpha-aminoacyl-L-lysine(out) = L-alpha-aminoacyl-L-lysine(in)</text>
        <dbReference type="Rhea" id="RHEA:79383"/>
        <dbReference type="ChEBI" id="CHEBI:229966"/>
    </reaction>
</comment>
<comment type="catalytic activity">
    <reaction evidence="10">
        <text>L-lysyl-L-lysine(out) = L-lysyl-L-lysine(in)</text>
        <dbReference type="Rhea" id="RHEA:79403"/>
        <dbReference type="ChEBI" id="CHEBI:229956"/>
    </reaction>
</comment>
<comment type="catalytic activity">
    <reaction evidence="4">
        <text>L-alpha-aminoacyl-L-arginine(out) = L-alpha-aminoacyl-L-arginine(in)</text>
        <dbReference type="Rhea" id="RHEA:79367"/>
        <dbReference type="ChEBI" id="CHEBI:229968"/>
    </reaction>
</comment>
<dbReference type="SUPFAM" id="SSF103473">
    <property type="entry name" value="MFS general substrate transporter"/>
    <property type="match status" value="1"/>
</dbReference>
<comment type="catalytic activity">
    <reaction evidence="12">
        <text>L-histidyl-L-alpha-amino acid(out) = L-histidyl-L-alpha-amino acid(in)</text>
        <dbReference type="Rhea" id="RHEA:79379"/>
        <dbReference type="ChEBI" id="CHEBI:229964"/>
    </reaction>
</comment>
<evidence type="ECO:0000256" key="20">
    <source>
        <dbReference type="SAM" id="Phobius"/>
    </source>
</evidence>
<feature type="transmembrane region" description="Helical" evidence="20">
    <location>
        <begin position="89"/>
        <end position="108"/>
    </location>
</feature>
<feature type="transmembrane region" description="Helical" evidence="20">
    <location>
        <begin position="350"/>
        <end position="377"/>
    </location>
</feature>
<evidence type="ECO:0000256" key="7">
    <source>
        <dbReference type="ARBA" id="ARBA00044893"/>
    </source>
</evidence>
<comment type="catalytic activity">
    <reaction evidence="11">
        <text>L-arginyl-glycine(out) = L-arginyl-glycine(in)</text>
        <dbReference type="Rhea" id="RHEA:79391"/>
        <dbReference type="ChEBI" id="CHEBI:229955"/>
    </reaction>
</comment>
<evidence type="ECO:0000256" key="16">
    <source>
        <dbReference type="ARBA" id="ARBA00045018"/>
    </source>
</evidence>
<comment type="catalytic activity">
    <reaction evidence="8">
        <text>L-aspartyl-L-lysine(out) = L-aspartyl-L-lysine(in)</text>
        <dbReference type="Rhea" id="RHEA:79411"/>
        <dbReference type="ChEBI" id="CHEBI:229953"/>
    </reaction>
</comment>
<dbReference type="AlphaFoldDB" id="A0A2X0MNP2"/>
<organism evidence="21 22">
    <name type="scientific">Microbotryum silenes-dioicae</name>
    <dbReference type="NCBI Taxonomy" id="796604"/>
    <lineage>
        <taxon>Eukaryota</taxon>
        <taxon>Fungi</taxon>
        <taxon>Dikarya</taxon>
        <taxon>Basidiomycota</taxon>
        <taxon>Pucciniomycotina</taxon>
        <taxon>Microbotryomycetes</taxon>
        <taxon>Microbotryales</taxon>
        <taxon>Microbotryaceae</taxon>
        <taxon>Microbotryum</taxon>
    </lineage>
</organism>
<dbReference type="GO" id="GO:0016020">
    <property type="term" value="C:membrane"/>
    <property type="evidence" value="ECO:0007669"/>
    <property type="project" value="UniProtKB-SubCell"/>
</dbReference>
<dbReference type="Pfam" id="PF07690">
    <property type="entry name" value="MFS_1"/>
    <property type="match status" value="1"/>
</dbReference>
<dbReference type="GO" id="GO:0022857">
    <property type="term" value="F:transmembrane transporter activity"/>
    <property type="evidence" value="ECO:0007669"/>
    <property type="project" value="InterPro"/>
</dbReference>